<dbReference type="EMBL" id="UINC01000922">
    <property type="protein sequence ID" value="SUZ63697.1"/>
    <property type="molecule type" value="Genomic_DNA"/>
</dbReference>
<keyword evidence="5 7" id="KW-1133">Transmembrane helix</keyword>
<evidence type="ECO:0000256" key="4">
    <source>
        <dbReference type="ARBA" id="ARBA00022692"/>
    </source>
</evidence>
<evidence type="ECO:0000256" key="2">
    <source>
        <dbReference type="ARBA" id="ARBA00022448"/>
    </source>
</evidence>
<dbReference type="PANTHER" id="PTHR43386:SF1">
    <property type="entry name" value="D,D-DIPEPTIDE TRANSPORT SYSTEM PERMEASE PROTEIN DDPC-RELATED"/>
    <property type="match status" value="1"/>
</dbReference>
<evidence type="ECO:0000259" key="8">
    <source>
        <dbReference type="PROSITE" id="PS50928"/>
    </source>
</evidence>
<sequence>VAGVLPTNGNRSAFVSFNQRLIREKPLGAVGGAVFLLFMFCGIFANFLAPFEMNYTDLTQRLQPPSLAFPFGTDHLGRDVLSRVLIGAQISMIVSFLAAGLATVISIVIGVLSGYYGGKPDMVIQRGVDAWMTFPDLVLLIVIVSVVGPGITQIVVVLGLLYGIAGSRIIRGAVISVRENMYTHASLSIGAPTFHILRKHILPNIMPVVIVLFTTRIGAVILAEAGLSFLGLGIPPPAPTWGSMLSGTGRTYMYLGPWLALAPGLCITAVVYAVNVYGDALRDLLDPRMRGSQ</sequence>
<feature type="transmembrane region" description="Helical" evidence="7">
    <location>
        <begin position="252"/>
        <end position="274"/>
    </location>
</feature>
<keyword evidence="6 7" id="KW-0472">Membrane</keyword>
<reference evidence="9" key="1">
    <citation type="submission" date="2018-05" db="EMBL/GenBank/DDBJ databases">
        <authorList>
            <person name="Lanie J.A."/>
            <person name="Ng W.-L."/>
            <person name="Kazmierczak K.M."/>
            <person name="Andrzejewski T.M."/>
            <person name="Davidsen T.M."/>
            <person name="Wayne K.J."/>
            <person name="Tettelin H."/>
            <person name="Glass J.I."/>
            <person name="Rusch D."/>
            <person name="Podicherti R."/>
            <person name="Tsui H.-C.T."/>
            <person name="Winkler M.E."/>
        </authorList>
    </citation>
    <scope>NUCLEOTIDE SEQUENCE</scope>
</reference>
<protein>
    <recommendedName>
        <fullName evidence="8">ABC transmembrane type-1 domain-containing protein</fullName>
    </recommendedName>
</protein>
<keyword evidence="4 7" id="KW-0812">Transmembrane</keyword>
<accession>A0A381PBK8</accession>
<dbReference type="GO" id="GO:0055085">
    <property type="term" value="P:transmembrane transport"/>
    <property type="evidence" value="ECO:0007669"/>
    <property type="project" value="InterPro"/>
</dbReference>
<feature type="non-terminal residue" evidence="9">
    <location>
        <position position="1"/>
    </location>
</feature>
<proteinExistence type="predicted"/>
<feature type="domain" description="ABC transmembrane type-1" evidence="8">
    <location>
        <begin position="92"/>
        <end position="278"/>
    </location>
</feature>
<comment type="subcellular location">
    <subcellularLocation>
        <location evidence="1">Cell membrane</location>
        <topology evidence="1">Multi-pass membrane protein</topology>
    </subcellularLocation>
</comment>
<organism evidence="9">
    <name type="scientific">marine metagenome</name>
    <dbReference type="NCBI Taxonomy" id="408172"/>
    <lineage>
        <taxon>unclassified sequences</taxon>
        <taxon>metagenomes</taxon>
        <taxon>ecological metagenomes</taxon>
    </lineage>
</organism>
<feature type="transmembrane region" description="Helical" evidence="7">
    <location>
        <begin position="208"/>
        <end position="232"/>
    </location>
</feature>
<dbReference type="InterPro" id="IPR035906">
    <property type="entry name" value="MetI-like_sf"/>
</dbReference>
<evidence type="ECO:0000256" key="1">
    <source>
        <dbReference type="ARBA" id="ARBA00004651"/>
    </source>
</evidence>
<name>A0A381PBK8_9ZZZZ</name>
<gene>
    <name evidence="9" type="ORF">METZ01_LOCUS16551</name>
</gene>
<evidence type="ECO:0000313" key="9">
    <source>
        <dbReference type="EMBL" id="SUZ63697.1"/>
    </source>
</evidence>
<dbReference type="CDD" id="cd06261">
    <property type="entry name" value="TM_PBP2"/>
    <property type="match status" value="1"/>
</dbReference>
<evidence type="ECO:0000256" key="5">
    <source>
        <dbReference type="ARBA" id="ARBA00022989"/>
    </source>
</evidence>
<dbReference type="AlphaFoldDB" id="A0A381PBK8"/>
<dbReference type="Gene3D" id="1.10.3720.10">
    <property type="entry name" value="MetI-like"/>
    <property type="match status" value="1"/>
</dbReference>
<dbReference type="InterPro" id="IPR025966">
    <property type="entry name" value="OppC_N"/>
</dbReference>
<dbReference type="InterPro" id="IPR000515">
    <property type="entry name" value="MetI-like"/>
</dbReference>
<evidence type="ECO:0000256" key="3">
    <source>
        <dbReference type="ARBA" id="ARBA00022475"/>
    </source>
</evidence>
<feature type="transmembrane region" description="Helical" evidence="7">
    <location>
        <begin position="27"/>
        <end position="49"/>
    </location>
</feature>
<feature type="transmembrane region" description="Helical" evidence="7">
    <location>
        <begin position="137"/>
        <end position="162"/>
    </location>
</feature>
<evidence type="ECO:0000256" key="6">
    <source>
        <dbReference type="ARBA" id="ARBA00023136"/>
    </source>
</evidence>
<dbReference type="InterPro" id="IPR050366">
    <property type="entry name" value="BP-dependent_transpt_permease"/>
</dbReference>
<evidence type="ECO:0000256" key="7">
    <source>
        <dbReference type="SAM" id="Phobius"/>
    </source>
</evidence>
<keyword evidence="3" id="KW-1003">Cell membrane</keyword>
<dbReference type="GO" id="GO:0005886">
    <property type="term" value="C:plasma membrane"/>
    <property type="evidence" value="ECO:0007669"/>
    <property type="project" value="UniProtKB-SubCell"/>
</dbReference>
<keyword evidence="2" id="KW-0813">Transport</keyword>
<dbReference type="SUPFAM" id="SSF161098">
    <property type="entry name" value="MetI-like"/>
    <property type="match status" value="1"/>
</dbReference>
<dbReference type="Pfam" id="PF12911">
    <property type="entry name" value="OppC_N"/>
    <property type="match status" value="1"/>
</dbReference>
<dbReference type="Pfam" id="PF00528">
    <property type="entry name" value="BPD_transp_1"/>
    <property type="match status" value="1"/>
</dbReference>
<dbReference type="PROSITE" id="PS50928">
    <property type="entry name" value="ABC_TM1"/>
    <property type="match status" value="1"/>
</dbReference>
<dbReference type="PANTHER" id="PTHR43386">
    <property type="entry name" value="OLIGOPEPTIDE TRANSPORT SYSTEM PERMEASE PROTEIN APPC"/>
    <property type="match status" value="1"/>
</dbReference>
<feature type="transmembrane region" description="Helical" evidence="7">
    <location>
        <begin position="93"/>
        <end position="117"/>
    </location>
</feature>